<dbReference type="PATRIC" id="fig|34065.5.peg.2529"/>
<dbReference type="EMBL" id="LJQU01000591">
    <property type="protein sequence ID" value="KPX83212.1"/>
    <property type="molecule type" value="Genomic_DNA"/>
</dbReference>
<proteinExistence type="predicted"/>
<gene>
    <name evidence="1" type="ORF">ALO63_100738</name>
    <name evidence="3" type="ORF">ALP52_100686</name>
    <name evidence="2" type="ORF">ALQ05_100557</name>
</gene>
<evidence type="ECO:0000313" key="6">
    <source>
        <dbReference type="Proteomes" id="UP000279553"/>
    </source>
</evidence>
<dbReference type="AlphaFoldDB" id="A0A0P9U5L8"/>
<dbReference type="Proteomes" id="UP000276194">
    <property type="component" value="Unassembled WGS sequence"/>
</dbReference>
<dbReference type="Proteomes" id="UP000279553">
    <property type="component" value="Unassembled WGS sequence"/>
</dbReference>
<reference evidence="1 4" key="1">
    <citation type="submission" date="2015-09" db="EMBL/GenBank/DDBJ databases">
        <title>Genome announcement of multiple Pseudomonas syringae strains.</title>
        <authorList>
            <person name="Thakur S."/>
            <person name="Wang P.W."/>
            <person name="Gong Y."/>
            <person name="Weir B.S."/>
            <person name="Guttman D.S."/>
        </authorList>
    </citation>
    <scope>NUCLEOTIDE SEQUENCE [LARGE SCALE GENOMIC DNA]</scope>
    <source>
        <strain evidence="1 4">ICMP4331</strain>
    </source>
</reference>
<protein>
    <submittedName>
        <fullName evidence="1">Uncharacterized protein</fullName>
    </submittedName>
</protein>
<comment type="caution">
    <text evidence="1">The sequence shown here is derived from an EMBL/GenBank/DDBJ whole genome shotgun (WGS) entry which is preliminary data.</text>
</comment>
<evidence type="ECO:0000313" key="2">
    <source>
        <dbReference type="EMBL" id="RMQ33890.1"/>
    </source>
</evidence>
<dbReference type="EMBL" id="RBRD01000234">
    <property type="protein sequence ID" value="RMQ33890.1"/>
    <property type="molecule type" value="Genomic_DNA"/>
</dbReference>
<evidence type="ECO:0000313" key="1">
    <source>
        <dbReference type="EMBL" id="KPX83212.1"/>
    </source>
</evidence>
<name>A0A0P9U5L8_PSEA0</name>
<reference evidence="5 6" key="2">
    <citation type="submission" date="2018-08" db="EMBL/GenBank/DDBJ databases">
        <title>Recombination of ecologically and evolutionarily significant loci maintains genetic cohesion in the Pseudomonas syringae species complex.</title>
        <authorList>
            <person name="Dillon M."/>
            <person name="Thakur S."/>
            <person name="Almeida R.N.D."/>
            <person name="Weir B.S."/>
            <person name="Guttman D.S."/>
        </authorList>
    </citation>
    <scope>NUCLEOTIDE SEQUENCE [LARGE SCALE GENOMIC DNA]</scope>
    <source>
        <strain evidence="2 6">ICMP 535</strain>
        <strain evidence="3 5">ICMP 6941</strain>
    </source>
</reference>
<sequence>MLHVQVQWLFKCLFRQKAPLIRASRDHVEFTRTITIFLTDLL</sequence>
<dbReference type="Proteomes" id="UP000050420">
    <property type="component" value="Unassembled WGS sequence"/>
</dbReference>
<evidence type="ECO:0000313" key="5">
    <source>
        <dbReference type="Proteomes" id="UP000276194"/>
    </source>
</evidence>
<evidence type="ECO:0000313" key="3">
    <source>
        <dbReference type="EMBL" id="RMT25490.1"/>
    </source>
</evidence>
<organism evidence="1 4">
    <name type="scientific">Pseudomonas amygdali pv. mori</name>
    <dbReference type="NCBI Taxonomy" id="34065"/>
    <lineage>
        <taxon>Bacteria</taxon>
        <taxon>Pseudomonadati</taxon>
        <taxon>Pseudomonadota</taxon>
        <taxon>Gammaproteobacteria</taxon>
        <taxon>Pseudomonadales</taxon>
        <taxon>Pseudomonadaceae</taxon>
        <taxon>Pseudomonas</taxon>
        <taxon>Pseudomonas amygdali</taxon>
    </lineage>
</organism>
<evidence type="ECO:0000313" key="4">
    <source>
        <dbReference type="Proteomes" id="UP000050420"/>
    </source>
</evidence>
<dbReference type="EMBL" id="RBTD01000065">
    <property type="protein sequence ID" value="RMT25490.1"/>
    <property type="molecule type" value="Genomic_DNA"/>
</dbReference>
<accession>A0A0P9U5L8</accession>